<gene>
    <name evidence="3" type="ORF">PHYSODRAFT_296623</name>
</gene>
<dbReference type="RefSeq" id="XP_009519883.1">
    <property type="nucleotide sequence ID" value="XM_009521588.1"/>
</dbReference>
<evidence type="ECO:0000256" key="1">
    <source>
        <dbReference type="SAM" id="MobiDB-lite"/>
    </source>
</evidence>
<evidence type="ECO:0000313" key="4">
    <source>
        <dbReference type="Proteomes" id="UP000002640"/>
    </source>
</evidence>
<dbReference type="InParanoid" id="G4YZC0"/>
<proteinExistence type="predicted"/>
<feature type="compositionally biased region" description="Basic and acidic residues" evidence="1">
    <location>
        <begin position="265"/>
        <end position="274"/>
    </location>
</feature>
<evidence type="ECO:0000313" key="3">
    <source>
        <dbReference type="EMBL" id="EGZ24595.1"/>
    </source>
</evidence>
<keyword evidence="2" id="KW-0472">Membrane</keyword>
<keyword evidence="2" id="KW-1133">Transmembrane helix</keyword>
<dbReference type="GeneID" id="20641398"/>
<feature type="transmembrane region" description="Helical" evidence="2">
    <location>
        <begin position="55"/>
        <end position="76"/>
    </location>
</feature>
<dbReference type="EMBL" id="JH159152">
    <property type="protein sequence ID" value="EGZ24595.1"/>
    <property type="molecule type" value="Genomic_DNA"/>
</dbReference>
<protein>
    <submittedName>
        <fullName evidence="3">Uncharacterized protein</fullName>
    </submittedName>
</protein>
<dbReference type="AlphaFoldDB" id="G4YZC0"/>
<accession>G4YZC0</accession>
<keyword evidence="2" id="KW-0812">Transmembrane</keyword>
<evidence type="ECO:0000256" key="2">
    <source>
        <dbReference type="SAM" id="Phobius"/>
    </source>
</evidence>
<organism evidence="3 4">
    <name type="scientific">Phytophthora sojae (strain P6497)</name>
    <name type="common">Soybean stem and root rot agent</name>
    <name type="synonym">Phytophthora megasperma f. sp. glycines</name>
    <dbReference type="NCBI Taxonomy" id="1094619"/>
    <lineage>
        <taxon>Eukaryota</taxon>
        <taxon>Sar</taxon>
        <taxon>Stramenopiles</taxon>
        <taxon>Oomycota</taxon>
        <taxon>Peronosporomycetes</taxon>
        <taxon>Peronosporales</taxon>
        <taxon>Peronosporaceae</taxon>
        <taxon>Phytophthora</taxon>
    </lineage>
</organism>
<reference evidence="3 4" key="1">
    <citation type="journal article" date="2006" name="Science">
        <title>Phytophthora genome sequences uncover evolutionary origins and mechanisms of pathogenesis.</title>
        <authorList>
            <person name="Tyler B.M."/>
            <person name="Tripathy S."/>
            <person name="Zhang X."/>
            <person name="Dehal P."/>
            <person name="Jiang R.H."/>
            <person name="Aerts A."/>
            <person name="Arredondo F.D."/>
            <person name="Baxter L."/>
            <person name="Bensasson D."/>
            <person name="Beynon J.L."/>
            <person name="Chapman J."/>
            <person name="Damasceno C.M."/>
            <person name="Dorrance A.E."/>
            <person name="Dou D."/>
            <person name="Dickerman A.W."/>
            <person name="Dubchak I.L."/>
            <person name="Garbelotto M."/>
            <person name="Gijzen M."/>
            <person name="Gordon S.G."/>
            <person name="Govers F."/>
            <person name="Grunwald N.J."/>
            <person name="Huang W."/>
            <person name="Ivors K.L."/>
            <person name="Jones R.W."/>
            <person name="Kamoun S."/>
            <person name="Krampis K."/>
            <person name="Lamour K.H."/>
            <person name="Lee M.K."/>
            <person name="McDonald W.H."/>
            <person name="Medina M."/>
            <person name="Meijer H.J."/>
            <person name="Nordberg E.K."/>
            <person name="Maclean D.J."/>
            <person name="Ospina-Giraldo M.D."/>
            <person name="Morris P.F."/>
            <person name="Phuntumart V."/>
            <person name="Putnam N.H."/>
            <person name="Rash S."/>
            <person name="Rose J.K."/>
            <person name="Sakihama Y."/>
            <person name="Salamov A.A."/>
            <person name="Savidor A."/>
            <person name="Scheuring C.F."/>
            <person name="Smith B.M."/>
            <person name="Sobral B.W."/>
            <person name="Terry A."/>
            <person name="Torto-Alalibo T.A."/>
            <person name="Win J."/>
            <person name="Xu Z."/>
            <person name="Zhang H."/>
            <person name="Grigoriev I.V."/>
            <person name="Rokhsar D.S."/>
            <person name="Boore J.L."/>
        </authorList>
    </citation>
    <scope>NUCLEOTIDE SEQUENCE [LARGE SCALE GENOMIC DNA]</scope>
    <source>
        <strain evidence="3 4">P6497</strain>
    </source>
</reference>
<feature type="region of interest" description="Disordered" evidence="1">
    <location>
        <begin position="238"/>
        <end position="288"/>
    </location>
</feature>
<dbReference type="Proteomes" id="UP000002640">
    <property type="component" value="Unassembled WGS sequence"/>
</dbReference>
<sequence>MVTTTWNCTVSVLREETLVGAVVEVAAHQQFLSVGHVEAKASVCSSWRPQARKKLVLLPISCISFLGVLVCSHIEVAKPLCQFSFSKIELKPLYLLQYQRRTMRAAFELAQANWYRLVKVNSEQQRNSDESDDPRRAMEADICKLKVLVGAENLALRARAMGATQSPLNLQLRRARAIVNGFQDLHDFCVSTPPVENACHSSVEKVVLINDESEEDEAAPTRRLFTKKRMIASCEDGTVQGKENKRAKHAHNLASIGDDGVATATEEHKEERDSSAQMAEVDSEQARDERFASVELHGQEQPEGSEGLTLTGWAVGTGIPAESFVAARAIFTASRTAGVRGVSLAQFVGALLGEIEVDIDICNIPIPSADTPSPSCRPPTSHGLKGF</sequence>
<dbReference type="KEGG" id="psoj:PHYSODRAFT_296623"/>
<keyword evidence="4" id="KW-1185">Reference proteome</keyword>
<name>G4YZC0_PHYSP</name>